<feature type="non-terminal residue" evidence="3">
    <location>
        <position position="106"/>
    </location>
</feature>
<evidence type="ECO:0000256" key="1">
    <source>
        <dbReference type="ARBA" id="ARBA00022821"/>
    </source>
</evidence>
<dbReference type="EMBL" id="CACTIH010002407">
    <property type="protein sequence ID" value="CAA2976334.1"/>
    <property type="molecule type" value="Genomic_DNA"/>
</dbReference>
<proteinExistence type="predicted"/>
<reference evidence="3 4" key="1">
    <citation type="submission" date="2019-12" db="EMBL/GenBank/DDBJ databases">
        <authorList>
            <person name="Alioto T."/>
            <person name="Alioto T."/>
            <person name="Gomez Garrido J."/>
        </authorList>
    </citation>
    <scope>NUCLEOTIDE SEQUENCE [LARGE SCALE GENOMIC DNA]</scope>
</reference>
<organism evidence="3 4">
    <name type="scientific">Olea europaea subsp. europaea</name>
    <dbReference type="NCBI Taxonomy" id="158383"/>
    <lineage>
        <taxon>Eukaryota</taxon>
        <taxon>Viridiplantae</taxon>
        <taxon>Streptophyta</taxon>
        <taxon>Embryophyta</taxon>
        <taxon>Tracheophyta</taxon>
        <taxon>Spermatophyta</taxon>
        <taxon>Magnoliopsida</taxon>
        <taxon>eudicotyledons</taxon>
        <taxon>Gunneridae</taxon>
        <taxon>Pentapetalae</taxon>
        <taxon>asterids</taxon>
        <taxon>lamiids</taxon>
        <taxon>Lamiales</taxon>
        <taxon>Oleaceae</taxon>
        <taxon>Oleeae</taxon>
        <taxon>Olea</taxon>
    </lineage>
</organism>
<accession>A0A8S0RBN5</accession>
<gene>
    <name evidence="3" type="ORF">OLEA9_A062570</name>
</gene>
<protein>
    <submittedName>
        <fullName evidence="3">Disease resistance At4g27190-like</fullName>
    </submittedName>
</protein>
<dbReference type="AlphaFoldDB" id="A0A8S0RBN5"/>
<dbReference type="PANTHER" id="PTHR33463:SF198">
    <property type="entry name" value="RPP4C3"/>
    <property type="match status" value="1"/>
</dbReference>
<dbReference type="GO" id="GO:0043531">
    <property type="term" value="F:ADP binding"/>
    <property type="evidence" value="ECO:0007669"/>
    <property type="project" value="InterPro"/>
</dbReference>
<dbReference type="InterPro" id="IPR002182">
    <property type="entry name" value="NB-ARC"/>
</dbReference>
<name>A0A8S0RBN5_OLEEU</name>
<evidence type="ECO:0000259" key="2">
    <source>
        <dbReference type="Pfam" id="PF00931"/>
    </source>
</evidence>
<comment type="caution">
    <text evidence="3">The sequence shown here is derived from an EMBL/GenBank/DDBJ whole genome shotgun (WGS) entry which is preliminary data.</text>
</comment>
<dbReference type="Pfam" id="PF00931">
    <property type="entry name" value="NB-ARC"/>
    <property type="match status" value="1"/>
</dbReference>
<feature type="domain" description="NB-ARC" evidence="2">
    <location>
        <begin position="57"/>
        <end position="104"/>
    </location>
</feature>
<sequence>SPNLKSRYLLSKRATKKTIDVDKLKVEGTFESVSYPRPPVEVLNLTSHEGFETRLSTKKKIKEALKDKDISIIGVYGMPGFGNTTIANEMVNEVKVEKLFEEVAFA</sequence>
<dbReference type="SUPFAM" id="SSF52540">
    <property type="entry name" value="P-loop containing nucleoside triphosphate hydrolases"/>
    <property type="match status" value="1"/>
</dbReference>
<keyword evidence="1" id="KW-0611">Plant defense</keyword>
<dbReference type="Gramene" id="OE9A062570T1">
    <property type="protein sequence ID" value="OE9A062570C1"/>
    <property type="gene ID" value="OE9A062570"/>
</dbReference>
<dbReference type="PANTHER" id="PTHR33463">
    <property type="entry name" value="NB-ARC DOMAIN-CONTAINING PROTEIN-RELATED"/>
    <property type="match status" value="1"/>
</dbReference>
<evidence type="ECO:0000313" key="3">
    <source>
        <dbReference type="EMBL" id="CAA2976334.1"/>
    </source>
</evidence>
<keyword evidence="4" id="KW-1185">Reference proteome</keyword>
<evidence type="ECO:0000313" key="4">
    <source>
        <dbReference type="Proteomes" id="UP000594638"/>
    </source>
</evidence>
<dbReference type="InterPro" id="IPR027417">
    <property type="entry name" value="P-loop_NTPase"/>
</dbReference>
<dbReference type="InterPro" id="IPR050905">
    <property type="entry name" value="Plant_NBS-LRR"/>
</dbReference>
<dbReference type="OrthoDB" id="1937110at2759"/>
<dbReference type="Gene3D" id="3.40.50.300">
    <property type="entry name" value="P-loop containing nucleotide triphosphate hydrolases"/>
    <property type="match status" value="1"/>
</dbReference>
<feature type="non-terminal residue" evidence="3">
    <location>
        <position position="1"/>
    </location>
</feature>
<dbReference type="Proteomes" id="UP000594638">
    <property type="component" value="Unassembled WGS sequence"/>
</dbReference>